<name>A0A976IIP8_BRELC</name>
<accession>A0A976IIP8</accession>
<dbReference type="InterPro" id="IPR043502">
    <property type="entry name" value="DNA/RNA_pol_sf"/>
</dbReference>
<feature type="region of interest" description="Disordered" evidence="1">
    <location>
        <begin position="92"/>
        <end position="124"/>
    </location>
</feature>
<dbReference type="PANTHER" id="PTHR33064:SF37">
    <property type="entry name" value="RIBONUCLEASE H"/>
    <property type="match status" value="1"/>
</dbReference>
<dbReference type="Gene3D" id="3.10.10.10">
    <property type="entry name" value="HIV Type 1 Reverse Transcriptase, subunit A, domain 1"/>
    <property type="match status" value="1"/>
</dbReference>
<feature type="domain" description="Reverse transcriptase" evidence="2">
    <location>
        <begin position="137"/>
        <end position="223"/>
    </location>
</feature>
<dbReference type="OrthoDB" id="117764at2759"/>
<dbReference type="Proteomes" id="UP000294530">
    <property type="component" value="Unassembled WGS sequence"/>
</dbReference>
<proteinExistence type="predicted"/>
<dbReference type="EMBL" id="SHOA02000037">
    <property type="protein sequence ID" value="TDH72495.1"/>
    <property type="molecule type" value="Genomic_DNA"/>
</dbReference>
<dbReference type="InterPro" id="IPR051320">
    <property type="entry name" value="Viral_Replic_Matur_Polypro"/>
</dbReference>
<dbReference type="Gene3D" id="3.30.70.270">
    <property type="match status" value="1"/>
</dbReference>
<comment type="caution">
    <text evidence="3">The sequence shown here is derived from an EMBL/GenBank/DDBJ whole genome shotgun (WGS) entry which is preliminary data.</text>
</comment>
<dbReference type="PANTHER" id="PTHR33064">
    <property type="entry name" value="POL PROTEIN"/>
    <property type="match status" value="1"/>
</dbReference>
<dbReference type="GeneID" id="94343889"/>
<evidence type="ECO:0000313" key="3">
    <source>
        <dbReference type="EMBL" id="TDH72495.1"/>
    </source>
</evidence>
<dbReference type="RefSeq" id="XP_067821994.1">
    <property type="nucleotide sequence ID" value="XM_067958218.1"/>
</dbReference>
<evidence type="ECO:0000259" key="2">
    <source>
        <dbReference type="Pfam" id="PF00078"/>
    </source>
</evidence>
<dbReference type="SUPFAM" id="SSF56672">
    <property type="entry name" value="DNA/RNA polymerases"/>
    <property type="match status" value="1"/>
</dbReference>
<keyword evidence="4" id="KW-1185">Reference proteome</keyword>
<reference evidence="3 4" key="1">
    <citation type="journal article" date="2021" name="Genome Biol.">
        <title>AFLAP: assembly-free linkage analysis pipeline using k-mers from genome sequencing data.</title>
        <authorList>
            <person name="Fletcher K."/>
            <person name="Zhang L."/>
            <person name="Gil J."/>
            <person name="Han R."/>
            <person name="Cavanaugh K."/>
            <person name="Michelmore R."/>
        </authorList>
    </citation>
    <scope>NUCLEOTIDE SEQUENCE [LARGE SCALE GENOMIC DNA]</scope>
    <source>
        <strain evidence="3 4">SF5</strain>
    </source>
</reference>
<evidence type="ECO:0000256" key="1">
    <source>
        <dbReference type="SAM" id="MobiDB-lite"/>
    </source>
</evidence>
<dbReference type="InterPro" id="IPR043128">
    <property type="entry name" value="Rev_trsase/Diguanyl_cyclase"/>
</dbReference>
<evidence type="ECO:0000313" key="4">
    <source>
        <dbReference type="Proteomes" id="UP000294530"/>
    </source>
</evidence>
<dbReference type="AlphaFoldDB" id="A0A976IIP8"/>
<feature type="compositionally biased region" description="Basic residues" evidence="1">
    <location>
        <begin position="105"/>
        <end position="119"/>
    </location>
</feature>
<dbReference type="KEGG" id="blac:94343889"/>
<dbReference type="InterPro" id="IPR000477">
    <property type="entry name" value="RT_dom"/>
</dbReference>
<organism evidence="3 4">
    <name type="scientific">Bremia lactucae</name>
    <name type="common">Lettuce downy mildew</name>
    <dbReference type="NCBI Taxonomy" id="4779"/>
    <lineage>
        <taxon>Eukaryota</taxon>
        <taxon>Sar</taxon>
        <taxon>Stramenopiles</taxon>
        <taxon>Oomycota</taxon>
        <taxon>Peronosporomycetes</taxon>
        <taxon>Peronosporales</taxon>
        <taxon>Peronosporaceae</taxon>
        <taxon>Bremia</taxon>
    </lineage>
</organism>
<protein>
    <recommendedName>
        <fullName evidence="2">Reverse transcriptase domain-containing protein</fullName>
    </recommendedName>
</protein>
<sequence>MQVTRAAELAVNQSNLDDIVYLKEESLPNAEDLQNQVALIPEPEEDGEVVEADFQVGEPGVKSEKETAKMRAIILRRRHLCMEKAAHSCRLQEASHATSTSATRVRSRRRLTKSRRRPVERRDHRTVDVSVGLTDRHRFQEEQSRYPALRQLPSRERIDEALSNDLLEDLLAMCWFCCLDMASGFWVVSMTPRSKRISAFVTPFGLYEWTRVPFGLKNALQIYVFNELVIVVQRLEEQLDVCQRLREL</sequence>
<gene>
    <name evidence="3" type="ORF">CCR75_000110</name>
</gene>
<dbReference type="Pfam" id="PF00078">
    <property type="entry name" value="RVT_1"/>
    <property type="match status" value="1"/>
</dbReference>